<dbReference type="EMBL" id="BT095606">
    <property type="protein sequence ID" value="ACU19850.1"/>
    <property type="molecule type" value="mRNA"/>
</dbReference>
<dbReference type="AlphaFoldDB" id="C6TDE8"/>
<sequence length="45" mass="5214">MSFLEEFQANLDSLPVILQKKYALLRDLDKSLHGNCNSVILFIYL</sequence>
<organism evidence="1">
    <name type="scientific">Glycine max</name>
    <name type="common">Soybean</name>
    <name type="synonym">Glycine hispida</name>
    <dbReference type="NCBI Taxonomy" id="3847"/>
    <lineage>
        <taxon>Eukaryota</taxon>
        <taxon>Viridiplantae</taxon>
        <taxon>Streptophyta</taxon>
        <taxon>Embryophyta</taxon>
        <taxon>Tracheophyta</taxon>
        <taxon>Spermatophyta</taxon>
        <taxon>Magnoliopsida</taxon>
        <taxon>eudicotyledons</taxon>
        <taxon>Gunneridae</taxon>
        <taxon>Pentapetalae</taxon>
        <taxon>rosids</taxon>
        <taxon>fabids</taxon>
        <taxon>Fabales</taxon>
        <taxon>Fabaceae</taxon>
        <taxon>Papilionoideae</taxon>
        <taxon>50 kb inversion clade</taxon>
        <taxon>NPAAA clade</taxon>
        <taxon>indigoferoid/millettioid clade</taxon>
        <taxon>Phaseoleae</taxon>
        <taxon>Glycine</taxon>
        <taxon>Glycine subgen. Soja</taxon>
    </lineage>
</organism>
<reference evidence="1" key="1">
    <citation type="submission" date="2009-08" db="EMBL/GenBank/DDBJ databases">
        <authorList>
            <person name="Cheung F."/>
            <person name="Xiao Y."/>
            <person name="Chan A."/>
            <person name="Moskal W."/>
            <person name="Town C.D."/>
        </authorList>
    </citation>
    <scope>NUCLEOTIDE SEQUENCE</scope>
</reference>
<evidence type="ECO:0000313" key="1">
    <source>
        <dbReference type="EMBL" id="ACU19850.1"/>
    </source>
</evidence>
<accession>C6TDE8</accession>
<name>C6TDE8_SOYBN</name>
<protein>
    <submittedName>
        <fullName evidence="1">Uncharacterized protein</fullName>
    </submittedName>
</protein>
<proteinExistence type="evidence at transcript level"/>